<name>A0A5C5YXM4_9BACT</name>
<comment type="caution">
    <text evidence="1">The sequence shown here is derived from an EMBL/GenBank/DDBJ whole genome shotgun (WGS) entry which is preliminary data.</text>
</comment>
<dbReference type="EMBL" id="SJPJ01000001">
    <property type="protein sequence ID" value="TWT79819.1"/>
    <property type="molecule type" value="Genomic_DNA"/>
</dbReference>
<accession>A0A5C5YXM4</accession>
<sequence>MATVTFATTVAIAWAAANSQLANGKSHESHRITPVAFFAGALAEQHATTRFTSNGAESANGFNEKADLYRPTIFANRSFNALEKTPIASALGTSARGVHSYDAGES</sequence>
<dbReference type="Proteomes" id="UP000315010">
    <property type="component" value="Unassembled WGS sequence"/>
</dbReference>
<protein>
    <submittedName>
        <fullName evidence="1">Uncharacterized protein</fullName>
    </submittedName>
</protein>
<organism evidence="1 2">
    <name type="scientific">Novipirellula herctigrandis</name>
    <dbReference type="NCBI Taxonomy" id="2527986"/>
    <lineage>
        <taxon>Bacteria</taxon>
        <taxon>Pseudomonadati</taxon>
        <taxon>Planctomycetota</taxon>
        <taxon>Planctomycetia</taxon>
        <taxon>Pirellulales</taxon>
        <taxon>Pirellulaceae</taxon>
        <taxon>Novipirellula</taxon>
    </lineage>
</organism>
<reference evidence="1 2" key="1">
    <citation type="submission" date="2019-02" db="EMBL/GenBank/DDBJ databases">
        <title>Deep-cultivation of Planctomycetes and their phenomic and genomic characterization uncovers novel biology.</title>
        <authorList>
            <person name="Wiegand S."/>
            <person name="Jogler M."/>
            <person name="Boedeker C."/>
            <person name="Pinto D."/>
            <person name="Vollmers J."/>
            <person name="Rivas-Marin E."/>
            <person name="Kohn T."/>
            <person name="Peeters S.H."/>
            <person name="Heuer A."/>
            <person name="Rast P."/>
            <person name="Oberbeckmann S."/>
            <person name="Bunk B."/>
            <person name="Jeske O."/>
            <person name="Meyerdierks A."/>
            <person name="Storesund J.E."/>
            <person name="Kallscheuer N."/>
            <person name="Luecker S."/>
            <person name="Lage O.M."/>
            <person name="Pohl T."/>
            <person name="Merkel B.J."/>
            <person name="Hornburger P."/>
            <person name="Mueller R.-W."/>
            <person name="Bruemmer F."/>
            <person name="Labrenz M."/>
            <person name="Spormann A.M."/>
            <person name="Op Den Camp H."/>
            <person name="Overmann J."/>
            <person name="Amann R."/>
            <person name="Jetten M.S.M."/>
            <person name="Mascher T."/>
            <person name="Medema M.H."/>
            <person name="Devos D.P."/>
            <person name="Kaster A.-K."/>
            <person name="Ovreas L."/>
            <person name="Rohde M."/>
            <person name="Galperin M.Y."/>
            <person name="Jogler C."/>
        </authorList>
    </citation>
    <scope>NUCLEOTIDE SEQUENCE [LARGE SCALE GENOMIC DNA]</scope>
    <source>
        <strain evidence="1 2">CA13</strain>
    </source>
</reference>
<keyword evidence="2" id="KW-1185">Reference proteome</keyword>
<gene>
    <name evidence="1" type="ORF">CA13_12260</name>
</gene>
<proteinExistence type="predicted"/>
<evidence type="ECO:0000313" key="2">
    <source>
        <dbReference type="Proteomes" id="UP000315010"/>
    </source>
</evidence>
<dbReference type="AlphaFoldDB" id="A0A5C5YXM4"/>
<evidence type="ECO:0000313" key="1">
    <source>
        <dbReference type="EMBL" id="TWT79819.1"/>
    </source>
</evidence>